<organism evidence="1 2">
    <name type="scientific">Paenibacillus medicaginis</name>
    <dbReference type="NCBI Taxonomy" id="1470560"/>
    <lineage>
        <taxon>Bacteria</taxon>
        <taxon>Bacillati</taxon>
        <taxon>Bacillota</taxon>
        <taxon>Bacilli</taxon>
        <taxon>Bacillales</taxon>
        <taxon>Paenibacillaceae</taxon>
        <taxon>Paenibacillus</taxon>
    </lineage>
</organism>
<dbReference type="EMBL" id="JBHIRY010000011">
    <property type="protein sequence ID" value="MFB5761329.1"/>
    <property type="molecule type" value="Genomic_DNA"/>
</dbReference>
<keyword evidence="2" id="KW-1185">Reference proteome</keyword>
<dbReference type="Proteomes" id="UP001580430">
    <property type="component" value="Unassembled WGS sequence"/>
</dbReference>
<dbReference type="InterPro" id="IPR025683">
    <property type="entry name" value="Protein_beta"/>
</dbReference>
<proteinExistence type="predicted"/>
<evidence type="ECO:0000313" key="2">
    <source>
        <dbReference type="Proteomes" id="UP001580430"/>
    </source>
</evidence>
<dbReference type="Pfam" id="PF14350">
    <property type="entry name" value="Beta_protein"/>
    <property type="match status" value="1"/>
</dbReference>
<dbReference type="RefSeq" id="WP_375520473.1">
    <property type="nucleotide sequence ID" value="NZ_JBHIRY010000011.1"/>
</dbReference>
<gene>
    <name evidence="1" type="ORF">ACE5LO_13100</name>
</gene>
<sequence>MAFNRRHYVPIVKWKQGEQRALETLAATSKERLTPLIEIAPIDWDFENEVQRKQWTST</sequence>
<comment type="caution">
    <text evidence="1">The sequence shown here is derived from an EMBL/GenBank/DDBJ whole genome shotgun (WGS) entry which is preliminary data.</text>
</comment>
<name>A0ABV5C1D2_9BACL</name>
<protein>
    <submittedName>
        <fullName evidence="1">Uncharacterized protein</fullName>
    </submittedName>
</protein>
<evidence type="ECO:0000313" key="1">
    <source>
        <dbReference type="EMBL" id="MFB5761329.1"/>
    </source>
</evidence>
<reference evidence="1 2" key="1">
    <citation type="submission" date="2024-09" db="EMBL/GenBank/DDBJ databases">
        <title>Paenibacillus zeirhizospherea sp. nov., isolated from surface of the maize (Zea mays) roots in a horticulture field, Hungary.</title>
        <authorList>
            <person name="Marton D."/>
            <person name="Farkas M."/>
            <person name="Bedics A."/>
            <person name="Toth E."/>
            <person name="Tancsics A."/>
            <person name="Boka K."/>
            <person name="Marati G."/>
            <person name="Kriszt B."/>
            <person name="Cserhati M."/>
        </authorList>
    </citation>
    <scope>NUCLEOTIDE SEQUENCE [LARGE SCALE GENOMIC DNA]</scope>
    <source>
        <strain evidence="1 2">JCM 18446</strain>
    </source>
</reference>
<accession>A0ABV5C1D2</accession>